<dbReference type="Gene3D" id="3.40.50.1820">
    <property type="entry name" value="alpha/beta hydrolase"/>
    <property type="match status" value="2"/>
</dbReference>
<dbReference type="GO" id="GO:0004806">
    <property type="term" value="F:triacylglycerol lipase activity"/>
    <property type="evidence" value="ECO:0007669"/>
    <property type="project" value="InterPro"/>
</dbReference>
<gene>
    <name evidence="1" type="ORF">GCM10017643_34870</name>
</gene>
<comment type="caution">
    <text evidence="1">The sequence shown here is derived from an EMBL/GenBank/DDBJ whole genome shotgun (WGS) entry which is preliminary data.</text>
</comment>
<keyword evidence="2" id="KW-1185">Reference proteome</keyword>
<dbReference type="InterPro" id="IPR005152">
    <property type="entry name" value="Lipase_secreted"/>
</dbReference>
<evidence type="ECO:0000313" key="2">
    <source>
        <dbReference type="Proteomes" id="UP001143370"/>
    </source>
</evidence>
<reference evidence="1" key="1">
    <citation type="journal article" date="2014" name="Int. J. Syst. Evol. Microbiol.">
        <title>Complete genome sequence of Corynebacterium casei LMG S-19264T (=DSM 44701T), isolated from a smear-ripened cheese.</title>
        <authorList>
            <consortium name="US DOE Joint Genome Institute (JGI-PGF)"/>
            <person name="Walter F."/>
            <person name="Albersmeier A."/>
            <person name="Kalinowski J."/>
            <person name="Ruckert C."/>
        </authorList>
    </citation>
    <scope>NUCLEOTIDE SEQUENCE</scope>
    <source>
        <strain evidence="1">VKM B-2484</strain>
    </source>
</reference>
<protein>
    <submittedName>
        <fullName evidence="1">Lipase</fullName>
    </submittedName>
</protein>
<proteinExistence type="predicted"/>
<dbReference type="AlphaFoldDB" id="A0A9W6JCJ9"/>
<dbReference type="SUPFAM" id="SSF53474">
    <property type="entry name" value="alpha/beta-Hydrolases"/>
    <property type="match status" value="1"/>
</dbReference>
<dbReference type="PANTHER" id="PTHR34853">
    <property type="match status" value="1"/>
</dbReference>
<dbReference type="Proteomes" id="UP001143370">
    <property type="component" value="Unassembled WGS sequence"/>
</dbReference>
<reference evidence="1" key="2">
    <citation type="submission" date="2023-01" db="EMBL/GenBank/DDBJ databases">
        <authorList>
            <person name="Sun Q."/>
            <person name="Evtushenko L."/>
        </authorList>
    </citation>
    <scope>NUCLEOTIDE SEQUENCE</scope>
    <source>
        <strain evidence="1">VKM B-2484</strain>
    </source>
</reference>
<accession>A0A9W6JCJ9</accession>
<dbReference type="Pfam" id="PF03583">
    <property type="entry name" value="LIP"/>
    <property type="match status" value="2"/>
</dbReference>
<evidence type="ECO:0000313" key="1">
    <source>
        <dbReference type="EMBL" id="GLK73370.1"/>
    </source>
</evidence>
<dbReference type="PANTHER" id="PTHR34853:SF1">
    <property type="entry name" value="LIPASE 5"/>
    <property type="match status" value="1"/>
</dbReference>
<dbReference type="EMBL" id="BSFJ01000025">
    <property type="protein sequence ID" value="GLK73370.1"/>
    <property type="molecule type" value="Genomic_DNA"/>
</dbReference>
<organism evidence="1 2">
    <name type="scientific">Ancylobacter dichloromethanicus</name>
    <dbReference type="NCBI Taxonomy" id="518825"/>
    <lineage>
        <taxon>Bacteria</taxon>
        <taxon>Pseudomonadati</taxon>
        <taxon>Pseudomonadota</taxon>
        <taxon>Alphaproteobacteria</taxon>
        <taxon>Hyphomicrobiales</taxon>
        <taxon>Xanthobacteraceae</taxon>
        <taxon>Ancylobacter</taxon>
    </lineage>
</organism>
<sequence length="455" mass="46899">MGCPLVNGAANGRQACRHGAGAGEGPIMQDVRTLFARMARRPRPLAALCVGAALALLPPQPARAGDARDFYSVSSAQLRGRPGTLIRAEPLSPPPGAVAAYRILYRSRGARGEPVAVSGVVAAPAPEARRAPVVTWGHGTTGIEPGCAPSRFPRRDFASISGLGDLLADGVIVVATDYQGLGAGAVHPYLVGASEAHAMIDAVRAARALPGLGAGTRFASWGFSEGGQASLFTGALAARYAPELRFEGAAAVSAPTELRRLLAGDIGTPAGEAVASYAAWSWSRLYHLPLGEVVRPAAVPTLEHIATLCSLDAPQRLTLGLSTFGYGAAGLLRHGASAVAGLGAPGSGGDVLDRGPWARLIARNSRPTPRGVPVFLAQGADDTLVAPSTTRNYARQLCRDGVRLDYREIALADHGGAELASAEPATHWLAARLAGARPPSDCAALDRHRPAAARR</sequence>
<dbReference type="PIRSF" id="PIRSF029171">
    <property type="entry name" value="Esterase_LipA"/>
    <property type="match status" value="1"/>
</dbReference>
<dbReference type="GO" id="GO:0016042">
    <property type="term" value="P:lipid catabolic process"/>
    <property type="evidence" value="ECO:0007669"/>
    <property type="project" value="InterPro"/>
</dbReference>
<dbReference type="InterPro" id="IPR029058">
    <property type="entry name" value="AB_hydrolase_fold"/>
</dbReference>
<name>A0A9W6JCJ9_9HYPH</name>